<evidence type="ECO:0000259" key="5">
    <source>
        <dbReference type="PROSITE" id="PS50931"/>
    </source>
</evidence>
<comment type="similarity">
    <text evidence="1">Belongs to the LysR transcriptional regulatory family.</text>
</comment>
<evidence type="ECO:0000313" key="7">
    <source>
        <dbReference type="EMBL" id="USS47113.1"/>
    </source>
</evidence>
<keyword evidence="4" id="KW-0804">Transcription</keyword>
<dbReference type="PROSITE" id="PS50931">
    <property type="entry name" value="HTH_LYSR"/>
    <property type="match status" value="1"/>
</dbReference>
<dbReference type="InterPro" id="IPR000847">
    <property type="entry name" value="LysR_HTH_N"/>
</dbReference>
<dbReference type="PANTHER" id="PTHR30346:SF28">
    <property type="entry name" value="HTH-TYPE TRANSCRIPTIONAL REGULATOR CYNR"/>
    <property type="match status" value="1"/>
</dbReference>
<feature type="domain" description="HTH lysR-type" evidence="5">
    <location>
        <begin position="1"/>
        <end position="57"/>
    </location>
</feature>
<dbReference type="Proteomes" id="UP000594892">
    <property type="component" value="Chromosome 2"/>
</dbReference>
<evidence type="ECO:0000256" key="3">
    <source>
        <dbReference type="ARBA" id="ARBA00023125"/>
    </source>
</evidence>
<reference evidence="7" key="2">
    <citation type="submission" date="2022-06" db="EMBL/GenBank/DDBJ databases">
        <title>Draft genome sequence of Burkholderia glumae strain GR20004 isolated from rice panicle showing bacterial panicle blight.</title>
        <authorList>
            <person name="Choi S.Y."/>
            <person name="Lee Y.H."/>
        </authorList>
    </citation>
    <scope>NUCLEOTIDE SEQUENCE</scope>
    <source>
        <strain evidence="7">GR20004</strain>
    </source>
</reference>
<dbReference type="SUPFAM" id="SSF53850">
    <property type="entry name" value="Periplasmic binding protein-like II"/>
    <property type="match status" value="1"/>
</dbReference>
<dbReference type="InterPro" id="IPR005119">
    <property type="entry name" value="LysR_subst-bd"/>
</dbReference>
<organism evidence="6 8">
    <name type="scientific">Burkholderia glumae</name>
    <name type="common">Pseudomonas glumae</name>
    <dbReference type="NCBI Taxonomy" id="337"/>
    <lineage>
        <taxon>Bacteria</taxon>
        <taxon>Pseudomonadati</taxon>
        <taxon>Pseudomonadota</taxon>
        <taxon>Betaproteobacteria</taxon>
        <taxon>Burkholderiales</taxon>
        <taxon>Burkholderiaceae</taxon>
        <taxon>Burkholderia</taxon>
    </lineage>
</organism>
<dbReference type="SUPFAM" id="SSF46785">
    <property type="entry name" value="Winged helix' DNA-binding domain"/>
    <property type="match status" value="1"/>
</dbReference>
<sequence length="301" mass="32704">MIRELKTFLSVVRHGTFARAGAQVGLTQSAVSAQIQRLEDELGFALFDRTGRSARLNAAGRRTVERAEELLTAYARLADQGPAAEDRGLLRIGAIASAQTALLVRAIVPFRERAPGWRVRVIPGVSLNLLAQVDSGEVDGAVLIRPPFALPAELTWRALVHEPFVLLVPRALRHEQARVLLRREPFVRYDRNSFGGRIVDRWLRKVRLSVHDVIELDELQAIVELVGCGVGVALVPLASALRLPRTVAALPLGDEPPMREIGYVERAGARPDAAAAFAECLAAAVREPAAAPPRRGRSAAS</sequence>
<keyword evidence="2" id="KW-0805">Transcription regulation</keyword>
<dbReference type="Proteomes" id="UP001056386">
    <property type="component" value="Chromosome 1"/>
</dbReference>
<dbReference type="GeneID" id="45697505"/>
<name>A0AAQ0BUB1_BURGL</name>
<dbReference type="PANTHER" id="PTHR30346">
    <property type="entry name" value="TRANSCRIPTIONAL DUAL REGULATOR HCAR-RELATED"/>
    <property type="match status" value="1"/>
</dbReference>
<dbReference type="FunFam" id="1.10.10.10:FF:000001">
    <property type="entry name" value="LysR family transcriptional regulator"/>
    <property type="match status" value="1"/>
</dbReference>
<dbReference type="Pfam" id="PF03466">
    <property type="entry name" value="LysR_substrate"/>
    <property type="match status" value="1"/>
</dbReference>
<evidence type="ECO:0000256" key="1">
    <source>
        <dbReference type="ARBA" id="ARBA00009437"/>
    </source>
</evidence>
<dbReference type="GO" id="GO:0003677">
    <property type="term" value="F:DNA binding"/>
    <property type="evidence" value="ECO:0007669"/>
    <property type="project" value="UniProtKB-KW"/>
</dbReference>
<dbReference type="Pfam" id="PF00126">
    <property type="entry name" value="HTH_1"/>
    <property type="match status" value="1"/>
</dbReference>
<proteinExistence type="inferred from homology"/>
<dbReference type="Gene3D" id="3.40.190.290">
    <property type="match status" value="1"/>
</dbReference>
<dbReference type="AlphaFoldDB" id="A0AAQ0BUB1"/>
<evidence type="ECO:0000313" key="8">
    <source>
        <dbReference type="Proteomes" id="UP000594892"/>
    </source>
</evidence>
<dbReference type="Gene3D" id="1.10.10.10">
    <property type="entry name" value="Winged helix-like DNA-binding domain superfamily/Winged helix DNA-binding domain"/>
    <property type="match status" value="1"/>
</dbReference>
<keyword evidence="3" id="KW-0238">DNA-binding</keyword>
<reference evidence="6 8" key="1">
    <citation type="submission" date="2020-12" db="EMBL/GenBank/DDBJ databases">
        <title>FDA dAtabase for Regulatory Grade micrObial Sequences (FDA-ARGOS): Supporting development and validation of Infectious Disease Dx tests.</title>
        <authorList>
            <person name="Minogue T."/>
            <person name="Wolcott M."/>
            <person name="Wasieloski L."/>
            <person name="Aguilar W."/>
            <person name="Moore D."/>
            <person name="Jaissle J."/>
            <person name="Tallon L."/>
            <person name="Sadzewicz L."/>
            <person name="Zhao X."/>
            <person name="Boylan J."/>
            <person name="Ott S."/>
            <person name="Bowen H."/>
            <person name="Vavikolanu K."/>
            <person name="Mehta A."/>
            <person name="Aluvathingal J."/>
            <person name="Nadendla S."/>
            <person name="Yan Y."/>
            <person name="Sichtig H."/>
        </authorList>
    </citation>
    <scope>NUCLEOTIDE SEQUENCE [LARGE SCALE GENOMIC DNA]</scope>
    <source>
        <strain evidence="6 8">FDAARGOS_949</strain>
    </source>
</reference>
<evidence type="ECO:0000313" key="9">
    <source>
        <dbReference type="Proteomes" id="UP001056386"/>
    </source>
</evidence>
<dbReference type="EMBL" id="CP065601">
    <property type="protein sequence ID" value="QPQ93983.1"/>
    <property type="molecule type" value="Genomic_DNA"/>
</dbReference>
<keyword evidence="9" id="KW-1185">Reference proteome</keyword>
<gene>
    <name evidence="6" type="ORF">I6H06_17540</name>
    <name evidence="7" type="ORF">NFI99_19790</name>
</gene>
<evidence type="ECO:0000313" key="6">
    <source>
        <dbReference type="EMBL" id="QPQ93983.1"/>
    </source>
</evidence>
<accession>A0AAQ0BUB1</accession>
<dbReference type="RefSeq" id="WP_012735156.1">
    <property type="nucleotide sequence ID" value="NZ_CP021074.1"/>
</dbReference>
<dbReference type="PRINTS" id="PR00039">
    <property type="entry name" value="HTHLYSR"/>
</dbReference>
<dbReference type="InterPro" id="IPR036388">
    <property type="entry name" value="WH-like_DNA-bd_sf"/>
</dbReference>
<dbReference type="EMBL" id="CP099587">
    <property type="protein sequence ID" value="USS47113.1"/>
    <property type="molecule type" value="Genomic_DNA"/>
</dbReference>
<dbReference type="InterPro" id="IPR036390">
    <property type="entry name" value="WH_DNA-bd_sf"/>
</dbReference>
<dbReference type="GO" id="GO:0032993">
    <property type="term" value="C:protein-DNA complex"/>
    <property type="evidence" value="ECO:0007669"/>
    <property type="project" value="TreeGrafter"/>
</dbReference>
<protein>
    <submittedName>
        <fullName evidence="6">LysR family transcriptional regulator</fullName>
    </submittedName>
</protein>
<evidence type="ECO:0000256" key="2">
    <source>
        <dbReference type="ARBA" id="ARBA00023015"/>
    </source>
</evidence>
<evidence type="ECO:0000256" key="4">
    <source>
        <dbReference type="ARBA" id="ARBA00023163"/>
    </source>
</evidence>
<dbReference type="GO" id="GO:0003700">
    <property type="term" value="F:DNA-binding transcription factor activity"/>
    <property type="evidence" value="ECO:0007669"/>
    <property type="project" value="InterPro"/>
</dbReference>